<keyword evidence="3 4" id="KW-0808">Transferase</keyword>
<proteinExistence type="inferred from homology"/>
<evidence type="ECO:0000256" key="4">
    <source>
        <dbReference type="RuleBase" id="RU003718"/>
    </source>
</evidence>
<comment type="similarity">
    <text evidence="1 4">Belongs to the UDP-glycosyltransferase family.</text>
</comment>
<dbReference type="PROSITE" id="PS00375">
    <property type="entry name" value="UDPGT"/>
    <property type="match status" value="1"/>
</dbReference>
<dbReference type="Gene3D" id="3.40.50.2000">
    <property type="entry name" value="Glycogen Phosphorylase B"/>
    <property type="match status" value="2"/>
</dbReference>
<dbReference type="AlphaFoldDB" id="A0A2I0VIN8"/>
<dbReference type="FunFam" id="3.40.50.2000:FF:000078">
    <property type="entry name" value="Glycosyltransferase"/>
    <property type="match status" value="1"/>
</dbReference>
<name>A0A2I0VIN8_9ASPA</name>
<dbReference type="GO" id="GO:0080043">
    <property type="term" value="F:quercetin 3-O-glucosyltransferase activity"/>
    <property type="evidence" value="ECO:0007669"/>
    <property type="project" value="TreeGrafter"/>
</dbReference>
<evidence type="ECO:0000256" key="5">
    <source>
        <dbReference type="RuleBase" id="RU362057"/>
    </source>
</evidence>
<reference evidence="6 7" key="2">
    <citation type="journal article" date="2017" name="Nature">
        <title>The Apostasia genome and the evolution of orchids.</title>
        <authorList>
            <person name="Zhang G.Q."/>
            <person name="Liu K.W."/>
            <person name="Li Z."/>
            <person name="Lohaus R."/>
            <person name="Hsiao Y.Y."/>
            <person name="Niu S.C."/>
            <person name="Wang J.Y."/>
            <person name="Lin Y.C."/>
            <person name="Xu Q."/>
            <person name="Chen L.J."/>
            <person name="Yoshida K."/>
            <person name="Fujiwara S."/>
            <person name="Wang Z.W."/>
            <person name="Zhang Y.Q."/>
            <person name="Mitsuda N."/>
            <person name="Wang M."/>
            <person name="Liu G.H."/>
            <person name="Pecoraro L."/>
            <person name="Huang H.X."/>
            <person name="Xiao X.J."/>
            <person name="Lin M."/>
            <person name="Wu X.Y."/>
            <person name="Wu W.L."/>
            <person name="Chen Y.Y."/>
            <person name="Chang S.B."/>
            <person name="Sakamoto S."/>
            <person name="Ohme-Takagi M."/>
            <person name="Yagi M."/>
            <person name="Zeng S.J."/>
            <person name="Shen C.Y."/>
            <person name="Yeh C.M."/>
            <person name="Luo Y.B."/>
            <person name="Tsai W.C."/>
            <person name="Van de Peer Y."/>
            <person name="Liu Z.J."/>
        </authorList>
    </citation>
    <scope>NUCLEOTIDE SEQUENCE [LARGE SCALE GENOMIC DNA]</scope>
    <source>
        <tissue evidence="6">The whole plant</tissue>
    </source>
</reference>
<dbReference type="Pfam" id="PF00201">
    <property type="entry name" value="UDPGT"/>
    <property type="match status" value="1"/>
</dbReference>
<accession>A0A2I0VIN8</accession>
<evidence type="ECO:0000256" key="3">
    <source>
        <dbReference type="ARBA" id="ARBA00022679"/>
    </source>
</evidence>
<dbReference type="GO" id="GO:0080044">
    <property type="term" value="F:quercetin 7-O-glucosyltransferase activity"/>
    <property type="evidence" value="ECO:0007669"/>
    <property type="project" value="TreeGrafter"/>
</dbReference>
<dbReference type="CDD" id="cd03784">
    <property type="entry name" value="GT1_Gtf-like"/>
    <property type="match status" value="1"/>
</dbReference>
<dbReference type="InterPro" id="IPR002213">
    <property type="entry name" value="UDP_glucos_trans"/>
</dbReference>
<dbReference type="SUPFAM" id="SSF53756">
    <property type="entry name" value="UDP-Glycosyltransferase/glycogen phosphorylase"/>
    <property type="match status" value="1"/>
</dbReference>
<evidence type="ECO:0000256" key="2">
    <source>
        <dbReference type="ARBA" id="ARBA00022676"/>
    </source>
</evidence>
<dbReference type="EMBL" id="KZ503505">
    <property type="protein sequence ID" value="PKU63285.1"/>
    <property type="molecule type" value="Genomic_DNA"/>
</dbReference>
<evidence type="ECO:0000313" key="6">
    <source>
        <dbReference type="EMBL" id="PKU63285.1"/>
    </source>
</evidence>
<keyword evidence="7" id="KW-1185">Reference proteome</keyword>
<sequence length="484" mass="53091">MGEADTSLHFLFVSFPGQGHVNPFLRFAKRVASKGPLVTFSTTIDFGSRIRAASQSNFPTDSDSDSDSDLIPVGLGFLRFEFFNEGVDPTDTGDILSNLMRKLEANGPSALADLIHRQSAAGRPVSCLVNNPFIPWALDVGADLSIPSAVLWIQSCAVFSIYYHFHHRLVDFPTEDNLETHVQLPGIPPMAPDELPTFILPSNPYKSLTEAILAQFHNISKARWIFANSFDELEHDIFKSLEEVVPIIPIGPLVDVGEKSFEDKIKADLWKSADHCLDWLETQKPNSVVYVSVGSVVMLSADEMAEFAFGLRNSGRPFLWVVREDVRELLPEGFEKAVEAEGTAMLVGWSPQEKVLASKSVACFITHCGWNSTLEAMAAGVPVIAYPQWGDQVPDAKFLCDICGIGVRLPAPATRDKVEKCVAAAIDGEEAVKMRSRAAKWREAARQAITANGSSDRNIEKFVDDVRKWVAGAGRSSVHCNGSL</sequence>
<keyword evidence="2 4" id="KW-0328">Glycosyltransferase</keyword>
<organism evidence="6 7">
    <name type="scientific">Dendrobium catenatum</name>
    <dbReference type="NCBI Taxonomy" id="906689"/>
    <lineage>
        <taxon>Eukaryota</taxon>
        <taxon>Viridiplantae</taxon>
        <taxon>Streptophyta</taxon>
        <taxon>Embryophyta</taxon>
        <taxon>Tracheophyta</taxon>
        <taxon>Spermatophyta</taxon>
        <taxon>Magnoliopsida</taxon>
        <taxon>Liliopsida</taxon>
        <taxon>Asparagales</taxon>
        <taxon>Orchidaceae</taxon>
        <taxon>Epidendroideae</taxon>
        <taxon>Malaxideae</taxon>
        <taxon>Dendrobiinae</taxon>
        <taxon>Dendrobium</taxon>
    </lineage>
</organism>
<dbReference type="PANTHER" id="PTHR11926">
    <property type="entry name" value="GLUCOSYL/GLUCURONOSYL TRANSFERASES"/>
    <property type="match status" value="1"/>
</dbReference>
<dbReference type="PANTHER" id="PTHR11926:SF986">
    <property type="entry name" value="UDP-GLYCOSYLTRANSFERASE 84A1"/>
    <property type="match status" value="1"/>
</dbReference>
<dbReference type="OrthoDB" id="5835829at2759"/>
<dbReference type="InterPro" id="IPR035595">
    <property type="entry name" value="UDP_glycos_trans_CS"/>
</dbReference>
<gene>
    <name evidence="6" type="ORF">MA16_Dca014751</name>
</gene>
<dbReference type="EC" id="2.4.1.-" evidence="5"/>
<dbReference type="Proteomes" id="UP000233837">
    <property type="component" value="Unassembled WGS sequence"/>
</dbReference>
<reference evidence="6 7" key="1">
    <citation type="journal article" date="2016" name="Sci. Rep.">
        <title>The Dendrobium catenatum Lindl. genome sequence provides insights into polysaccharide synthase, floral development and adaptive evolution.</title>
        <authorList>
            <person name="Zhang G.Q."/>
            <person name="Xu Q."/>
            <person name="Bian C."/>
            <person name="Tsai W.C."/>
            <person name="Yeh C.M."/>
            <person name="Liu K.W."/>
            <person name="Yoshida K."/>
            <person name="Zhang L.S."/>
            <person name="Chang S.B."/>
            <person name="Chen F."/>
            <person name="Shi Y."/>
            <person name="Su Y.Y."/>
            <person name="Zhang Y.Q."/>
            <person name="Chen L.J."/>
            <person name="Yin Y."/>
            <person name="Lin M."/>
            <person name="Huang H."/>
            <person name="Deng H."/>
            <person name="Wang Z.W."/>
            <person name="Zhu S.L."/>
            <person name="Zhao X."/>
            <person name="Deng C."/>
            <person name="Niu S.C."/>
            <person name="Huang J."/>
            <person name="Wang M."/>
            <person name="Liu G.H."/>
            <person name="Yang H.J."/>
            <person name="Xiao X.J."/>
            <person name="Hsiao Y.Y."/>
            <person name="Wu W.L."/>
            <person name="Chen Y.Y."/>
            <person name="Mitsuda N."/>
            <person name="Ohme-Takagi M."/>
            <person name="Luo Y.B."/>
            <person name="Van de Peer Y."/>
            <person name="Liu Z.J."/>
        </authorList>
    </citation>
    <scope>NUCLEOTIDE SEQUENCE [LARGE SCALE GENOMIC DNA]</scope>
    <source>
        <tissue evidence="6">The whole plant</tissue>
    </source>
</reference>
<evidence type="ECO:0000256" key="1">
    <source>
        <dbReference type="ARBA" id="ARBA00009995"/>
    </source>
</evidence>
<protein>
    <recommendedName>
        <fullName evidence="5">Glycosyltransferase</fullName>
        <ecNumber evidence="5">2.4.1.-</ecNumber>
    </recommendedName>
</protein>
<evidence type="ECO:0000313" key="7">
    <source>
        <dbReference type="Proteomes" id="UP000233837"/>
    </source>
</evidence>
<dbReference type="FunFam" id="3.40.50.2000:FF:000101">
    <property type="entry name" value="Glycosyltransferase"/>
    <property type="match status" value="1"/>
</dbReference>